<dbReference type="GO" id="GO:0005506">
    <property type="term" value="F:iron ion binding"/>
    <property type="evidence" value="ECO:0007669"/>
    <property type="project" value="InterPro"/>
</dbReference>
<dbReference type="EMBL" id="JACSDY010000019">
    <property type="protein sequence ID" value="KAF7398305.1"/>
    <property type="molecule type" value="Genomic_DNA"/>
</dbReference>
<organism evidence="3 4">
    <name type="scientific">Vespula pensylvanica</name>
    <name type="common">Western yellow jacket</name>
    <name type="synonym">Wasp</name>
    <dbReference type="NCBI Taxonomy" id="30213"/>
    <lineage>
        <taxon>Eukaryota</taxon>
        <taxon>Metazoa</taxon>
        <taxon>Ecdysozoa</taxon>
        <taxon>Arthropoda</taxon>
        <taxon>Hexapoda</taxon>
        <taxon>Insecta</taxon>
        <taxon>Pterygota</taxon>
        <taxon>Neoptera</taxon>
        <taxon>Endopterygota</taxon>
        <taxon>Hymenoptera</taxon>
        <taxon>Apocrita</taxon>
        <taxon>Aculeata</taxon>
        <taxon>Vespoidea</taxon>
        <taxon>Vespidae</taxon>
        <taxon>Vespinae</taxon>
        <taxon>Vespula</taxon>
    </lineage>
</organism>
<keyword evidence="2" id="KW-1133">Transmembrane helix</keyword>
<gene>
    <name evidence="3" type="ORF">H0235_016313</name>
</gene>
<name>A0A834K1V7_VESPE</name>
<dbReference type="GO" id="GO:0016705">
    <property type="term" value="F:oxidoreductase activity, acting on paired donors, with incorporation or reduction of molecular oxygen"/>
    <property type="evidence" value="ECO:0007669"/>
    <property type="project" value="InterPro"/>
</dbReference>
<dbReference type="InterPro" id="IPR036396">
    <property type="entry name" value="Cyt_P450_sf"/>
</dbReference>
<dbReference type="GO" id="GO:0004497">
    <property type="term" value="F:monooxygenase activity"/>
    <property type="evidence" value="ECO:0007669"/>
    <property type="project" value="UniProtKB-KW"/>
</dbReference>
<dbReference type="SUPFAM" id="SSF48264">
    <property type="entry name" value="Cytochrome P450"/>
    <property type="match status" value="1"/>
</dbReference>
<evidence type="ECO:0000313" key="4">
    <source>
        <dbReference type="Proteomes" id="UP000600918"/>
    </source>
</evidence>
<reference evidence="3" key="1">
    <citation type="journal article" date="2020" name="G3 (Bethesda)">
        <title>High-Quality Assemblies for Three Invasive Social Wasps from the &lt;i&gt;Vespula&lt;/i&gt; Genus.</title>
        <authorList>
            <person name="Harrop T.W.R."/>
            <person name="Guhlin J."/>
            <person name="McLaughlin G.M."/>
            <person name="Permina E."/>
            <person name="Stockwell P."/>
            <person name="Gilligan J."/>
            <person name="Le Lec M.F."/>
            <person name="Gruber M.A.M."/>
            <person name="Quinn O."/>
            <person name="Lovegrove M."/>
            <person name="Duncan E.J."/>
            <person name="Remnant E.J."/>
            <person name="Van Eeckhoven J."/>
            <person name="Graham B."/>
            <person name="Knapp R.A."/>
            <person name="Langford K.W."/>
            <person name="Kronenberg Z."/>
            <person name="Press M.O."/>
            <person name="Eacker S.M."/>
            <person name="Wilson-Rankin E.E."/>
            <person name="Purcell J."/>
            <person name="Lester P.J."/>
            <person name="Dearden P.K."/>
        </authorList>
    </citation>
    <scope>NUCLEOTIDE SEQUENCE</scope>
    <source>
        <strain evidence="3">Volc-1</strain>
    </source>
</reference>
<keyword evidence="2" id="KW-0472">Membrane</keyword>
<keyword evidence="4" id="KW-1185">Reference proteome</keyword>
<keyword evidence="1" id="KW-0560">Oxidoreductase</keyword>
<feature type="transmembrane region" description="Helical" evidence="2">
    <location>
        <begin position="118"/>
        <end position="136"/>
    </location>
</feature>
<dbReference type="Proteomes" id="UP000600918">
    <property type="component" value="Unassembled WGS sequence"/>
</dbReference>
<feature type="transmembrane region" description="Helical" evidence="2">
    <location>
        <begin position="170"/>
        <end position="189"/>
    </location>
</feature>
<keyword evidence="1" id="KW-0503">Monooxygenase</keyword>
<evidence type="ECO:0000256" key="1">
    <source>
        <dbReference type="ARBA" id="ARBA00023033"/>
    </source>
</evidence>
<evidence type="ECO:0000256" key="2">
    <source>
        <dbReference type="SAM" id="Phobius"/>
    </source>
</evidence>
<proteinExistence type="predicted"/>
<comment type="caution">
    <text evidence="3">The sequence shown here is derived from an EMBL/GenBank/DDBJ whole genome shotgun (WGS) entry which is preliminary data.</text>
</comment>
<keyword evidence="2" id="KW-0812">Transmembrane</keyword>
<dbReference type="GO" id="GO:0020037">
    <property type="term" value="F:heme binding"/>
    <property type="evidence" value="ECO:0007669"/>
    <property type="project" value="InterPro"/>
</dbReference>
<evidence type="ECO:0000313" key="3">
    <source>
        <dbReference type="EMBL" id="KAF7398305.1"/>
    </source>
</evidence>
<protein>
    <submittedName>
        <fullName evidence="3">Uncharacterized protein</fullName>
    </submittedName>
</protein>
<dbReference type="AlphaFoldDB" id="A0A834K1V7"/>
<sequence length="216" mass="24879">MRSRVNVVFSGQVAMRNFDKGATNSLLHMTKETCISQLHISFQGSDTSATIISFILLMLATFHQIHNSSDPKHVPITHDDIKNMKRLERVIKKTLSFSCRSLVIWTKTGLSRKEVLRYFSYIISIVMKIIGANRYYSIQISFYRGKIIPQISFRFVNFIQLRSKKLHSSTICYVKIIIIIATLTKIFIIKINKPITVKKIGLKMNITLKPIETIKL</sequence>
<accession>A0A834K1V7</accession>
<dbReference type="Gene3D" id="1.10.630.10">
    <property type="entry name" value="Cytochrome P450"/>
    <property type="match status" value="1"/>
</dbReference>